<name>A0A8S9XM95_APOLU</name>
<dbReference type="OrthoDB" id="9971592at2759"/>
<reference evidence="7" key="1">
    <citation type="journal article" date="2021" name="Mol. Ecol. Resour.">
        <title>Apolygus lucorum genome provides insights into omnivorousness and mesophyll feeding.</title>
        <authorList>
            <person name="Liu Y."/>
            <person name="Liu H."/>
            <person name="Wang H."/>
            <person name="Huang T."/>
            <person name="Liu B."/>
            <person name="Yang B."/>
            <person name="Yin L."/>
            <person name="Li B."/>
            <person name="Zhang Y."/>
            <person name="Zhang S."/>
            <person name="Jiang F."/>
            <person name="Zhang X."/>
            <person name="Ren Y."/>
            <person name="Wang B."/>
            <person name="Wang S."/>
            <person name="Lu Y."/>
            <person name="Wu K."/>
            <person name="Fan W."/>
            <person name="Wang G."/>
        </authorList>
    </citation>
    <scope>NUCLEOTIDE SEQUENCE</scope>
    <source>
        <strain evidence="7">12Hb</strain>
    </source>
</reference>
<evidence type="ECO:0000313" key="8">
    <source>
        <dbReference type="Proteomes" id="UP000466442"/>
    </source>
</evidence>
<dbReference type="PROSITE" id="PS51808">
    <property type="entry name" value="CHCH"/>
    <property type="match status" value="1"/>
</dbReference>
<evidence type="ECO:0000256" key="1">
    <source>
        <dbReference type="ARBA" id="ARBA00004569"/>
    </source>
</evidence>
<evidence type="ECO:0000256" key="6">
    <source>
        <dbReference type="SAM" id="MobiDB-lite"/>
    </source>
</evidence>
<dbReference type="PANTHER" id="PTHR46811">
    <property type="entry name" value="COILED-COIL-HELIX-COILED-COIL-HELIX DOMAIN-CONTAINING PROTEIN 7"/>
    <property type="match status" value="1"/>
</dbReference>
<comment type="caution">
    <text evidence="7">The sequence shown here is derived from an EMBL/GenBank/DDBJ whole genome shotgun (WGS) entry which is preliminary data.</text>
</comment>
<dbReference type="EMBL" id="WIXP02000006">
    <property type="protein sequence ID" value="KAF6209739.1"/>
    <property type="molecule type" value="Genomic_DNA"/>
</dbReference>
<dbReference type="InterPro" id="IPR009069">
    <property type="entry name" value="Cys_alpha_HP_mot_SF"/>
</dbReference>
<dbReference type="PANTHER" id="PTHR46811:SF1">
    <property type="entry name" value="COILED-COIL-HELIX-COILED-COIL-HELIX DOMAIN-CONTAINING PROTEIN 7"/>
    <property type="match status" value="1"/>
</dbReference>
<proteinExistence type="inferred from homology"/>
<comment type="similarity">
    <text evidence="4">Belongs to the CHCHD7 family.</text>
</comment>
<dbReference type="Proteomes" id="UP000466442">
    <property type="component" value="Unassembled WGS sequence"/>
</dbReference>
<dbReference type="SUPFAM" id="SSF47072">
    <property type="entry name" value="Cysteine alpha-hairpin motif"/>
    <property type="match status" value="1"/>
</dbReference>
<feature type="region of interest" description="Disordered" evidence="6">
    <location>
        <begin position="1"/>
        <end position="22"/>
    </location>
</feature>
<evidence type="ECO:0000256" key="3">
    <source>
        <dbReference type="ARBA" id="ARBA00023157"/>
    </source>
</evidence>
<dbReference type="Pfam" id="PF02297">
    <property type="entry name" value="COX6B"/>
    <property type="match status" value="1"/>
</dbReference>
<dbReference type="InterPro" id="IPR051040">
    <property type="entry name" value="COX23"/>
</dbReference>
<dbReference type="GO" id="GO:0005758">
    <property type="term" value="C:mitochondrial intermembrane space"/>
    <property type="evidence" value="ECO:0007669"/>
    <property type="project" value="UniProtKB-SubCell"/>
</dbReference>
<evidence type="ECO:0000256" key="2">
    <source>
        <dbReference type="ARBA" id="ARBA00023128"/>
    </source>
</evidence>
<gene>
    <name evidence="7" type="ORF">GE061_015488</name>
</gene>
<evidence type="ECO:0000256" key="4">
    <source>
        <dbReference type="ARBA" id="ARBA00038205"/>
    </source>
</evidence>
<comment type="subcellular location">
    <subcellularLocation>
        <location evidence="1">Mitochondrion intermembrane space</location>
    </subcellularLocation>
</comment>
<feature type="compositionally biased region" description="Polar residues" evidence="6">
    <location>
        <begin position="11"/>
        <end position="21"/>
    </location>
</feature>
<sequence length="96" mass="11593">MTREHVEGGTKSRTQVNNEENNPCWKEHRMSLRCMSDSNYNSEECQLQFQNYRTCREFWTEVQRQRRLKGIRPLLPPLEERKSIKAKYMETGEIII</sequence>
<keyword evidence="3" id="KW-1015">Disulfide bond</keyword>
<keyword evidence="8" id="KW-1185">Reference proteome</keyword>
<keyword evidence="2" id="KW-0496">Mitochondrion</keyword>
<dbReference type="AlphaFoldDB" id="A0A8S9XM95"/>
<protein>
    <recommendedName>
        <fullName evidence="5">Coiled-coil-helix-coiled-coil-helix domain-containing protein 7</fullName>
    </recommendedName>
</protein>
<organism evidence="7 8">
    <name type="scientific">Apolygus lucorum</name>
    <name type="common">Small green plant bug</name>
    <name type="synonym">Lygocoris lucorum</name>
    <dbReference type="NCBI Taxonomy" id="248454"/>
    <lineage>
        <taxon>Eukaryota</taxon>
        <taxon>Metazoa</taxon>
        <taxon>Ecdysozoa</taxon>
        <taxon>Arthropoda</taxon>
        <taxon>Hexapoda</taxon>
        <taxon>Insecta</taxon>
        <taxon>Pterygota</taxon>
        <taxon>Neoptera</taxon>
        <taxon>Paraneoptera</taxon>
        <taxon>Hemiptera</taxon>
        <taxon>Heteroptera</taxon>
        <taxon>Panheteroptera</taxon>
        <taxon>Cimicomorpha</taxon>
        <taxon>Miridae</taxon>
        <taxon>Mirini</taxon>
        <taxon>Apolygus</taxon>
    </lineage>
</organism>
<feature type="compositionally biased region" description="Basic and acidic residues" evidence="6">
    <location>
        <begin position="1"/>
        <end position="10"/>
    </location>
</feature>
<dbReference type="GO" id="GO:0033108">
    <property type="term" value="P:mitochondrial respiratory chain complex assembly"/>
    <property type="evidence" value="ECO:0007669"/>
    <property type="project" value="TreeGrafter"/>
</dbReference>
<dbReference type="InterPro" id="IPR048280">
    <property type="entry name" value="COX6B-like"/>
</dbReference>
<evidence type="ECO:0000256" key="5">
    <source>
        <dbReference type="ARBA" id="ARBA00039509"/>
    </source>
</evidence>
<evidence type="ECO:0000313" key="7">
    <source>
        <dbReference type="EMBL" id="KAF6209739.1"/>
    </source>
</evidence>
<accession>A0A8S9XM95</accession>